<gene>
    <name evidence="1" type="ORF">EDC30_108159</name>
</gene>
<keyword evidence="2" id="KW-1185">Reference proteome</keyword>
<proteinExistence type="predicted"/>
<comment type="caution">
    <text evidence="1">The sequence shown here is derived from an EMBL/GenBank/DDBJ whole genome shotgun (WGS) entry which is preliminary data.</text>
</comment>
<evidence type="ECO:0000313" key="1">
    <source>
        <dbReference type="EMBL" id="TCS36095.1"/>
    </source>
</evidence>
<organism evidence="1 2">
    <name type="scientific">Paucimonas lemoignei</name>
    <name type="common">Pseudomonas lemoignei</name>
    <dbReference type="NCBI Taxonomy" id="29443"/>
    <lineage>
        <taxon>Bacteria</taxon>
        <taxon>Pseudomonadati</taxon>
        <taxon>Pseudomonadota</taxon>
        <taxon>Betaproteobacteria</taxon>
        <taxon>Burkholderiales</taxon>
        <taxon>Burkholderiaceae</taxon>
        <taxon>Paucimonas</taxon>
    </lineage>
</organism>
<dbReference type="Proteomes" id="UP000295382">
    <property type="component" value="Unassembled WGS sequence"/>
</dbReference>
<sequence>MLYFRFAYLSCLRTMLSYCGIDQSESAQLSASRIVPGDSLMQLNSPGNVFSSIRECEAATHSGPLEGF</sequence>
<evidence type="ECO:0000313" key="2">
    <source>
        <dbReference type="Proteomes" id="UP000295382"/>
    </source>
</evidence>
<reference evidence="1 2" key="1">
    <citation type="submission" date="2019-03" db="EMBL/GenBank/DDBJ databases">
        <title>Genomic Encyclopedia of Type Strains, Phase IV (KMG-IV): sequencing the most valuable type-strain genomes for metagenomic binning, comparative biology and taxonomic classification.</title>
        <authorList>
            <person name="Goeker M."/>
        </authorList>
    </citation>
    <scope>NUCLEOTIDE SEQUENCE [LARGE SCALE GENOMIC DNA]</scope>
    <source>
        <strain evidence="1 2">DSM 7445</strain>
    </source>
</reference>
<dbReference type="AlphaFoldDB" id="A0A4R3HVJ6"/>
<dbReference type="EMBL" id="SLZQ01000008">
    <property type="protein sequence ID" value="TCS36095.1"/>
    <property type="molecule type" value="Genomic_DNA"/>
</dbReference>
<protein>
    <submittedName>
        <fullName evidence="1">Uncharacterized protein</fullName>
    </submittedName>
</protein>
<accession>A0A4R3HVJ6</accession>
<name>A0A4R3HVJ6_PAULE</name>